<proteinExistence type="predicted"/>
<evidence type="ECO:0000259" key="5">
    <source>
        <dbReference type="PROSITE" id="PS51782"/>
    </source>
</evidence>
<evidence type="ECO:0000259" key="4">
    <source>
        <dbReference type="PROSITE" id="PS51109"/>
    </source>
</evidence>
<dbReference type="PROSITE" id="PS51782">
    <property type="entry name" value="LYSM"/>
    <property type="match status" value="1"/>
</dbReference>
<evidence type="ECO:0000313" key="6">
    <source>
        <dbReference type="EMBL" id="GAE26225.1"/>
    </source>
</evidence>
<dbReference type="Pfam" id="PF07501">
    <property type="entry name" value="G5"/>
    <property type="match status" value="1"/>
</dbReference>
<dbReference type="OrthoDB" id="9805070at2"/>
<dbReference type="InterPro" id="IPR036779">
    <property type="entry name" value="LysM_dom_sf"/>
</dbReference>
<feature type="domain" description="LysM" evidence="5">
    <location>
        <begin position="226"/>
        <end position="271"/>
    </location>
</feature>
<name>W4Q2Q2_9BACI</name>
<dbReference type="Pfam" id="PF01551">
    <property type="entry name" value="Peptidase_M23"/>
    <property type="match status" value="1"/>
</dbReference>
<organism evidence="6 7">
    <name type="scientific">Halalkalibacter wakoensis JCM 9140</name>
    <dbReference type="NCBI Taxonomy" id="1236970"/>
    <lineage>
        <taxon>Bacteria</taxon>
        <taxon>Bacillati</taxon>
        <taxon>Bacillota</taxon>
        <taxon>Bacilli</taxon>
        <taxon>Bacillales</taxon>
        <taxon>Bacillaceae</taxon>
        <taxon>Halalkalibacter</taxon>
    </lineage>
</organism>
<dbReference type="SMART" id="SM01208">
    <property type="entry name" value="G5"/>
    <property type="match status" value="1"/>
</dbReference>
<evidence type="ECO:0000256" key="3">
    <source>
        <dbReference type="SAM" id="Phobius"/>
    </source>
</evidence>
<keyword evidence="1" id="KW-0732">Signal</keyword>
<dbReference type="InterPro" id="IPR011055">
    <property type="entry name" value="Dup_hybrid_motif"/>
</dbReference>
<dbReference type="Gene3D" id="2.20.230.10">
    <property type="entry name" value="Resuscitation-promoting factor rpfb"/>
    <property type="match status" value="1"/>
</dbReference>
<gene>
    <name evidence="6" type="ORF">JCM9140_2264</name>
</gene>
<comment type="caution">
    <text evidence="6">The sequence shown here is derived from an EMBL/GenBank/DDBJ whole genome shotgun (WGS) entry which is preliminary data.</text>
</comment>
<keyword evidence="2" id="KW-0175">Coiled coil</keyword>
<dbReference type="CDD" id="cd12797">
    <property type="entry name" value="M23_peptidase"/>
    <property type="match status" value="1"/>
</dbReference>
<feature type="coiled-coil region" evidence="2">
    <location>
        <begin position="166"/>
        <end position="195"/>
    </location>
</feature>
<dbReference type="InterPro" id="IPR016047">
    <property type="entry name" value="M23ase_b-sheet_dom"/>
</dbReference>
<keyword evidence="3" id="KW-0812">Transmembrane</keyword>
<dbReference type="Proteomes" id="UP000018890">
    <property type="component" value="Unassembled WGS sequence"/>
</dbReference>
<protein>
    <submittedName>
        <fullName evidence="6">Membrane proteins related to metalloendopeptidases</fullName>
    </submittedName>
</protein>
<dbReference type="RefSeq" id="WP_052002171.1">
    <property type="nucleotide sequence ID" value="NZ_BAUT01000020.1"/>
</dbReference>
<dbReference type="GO" id="GO:0004222">
    <property type="term" value="F:metalloendopeptidase activity"/>
    <property type="evidence" value="ECO:0007669"/>
    <property type="project" value="TreeGrafter"/>
</dbReference>
<accession>W4Q2Q2</accession>
<keyword evidence="7" id="KW-1185">Reference proteome</keyword>
<dbReference type="PANTHER" id="PTHR21666:SF270">
    <property type="entry name" value="MUREIN HYDROLASE ACTIVATOR ENVC"/>
    <property type="match status" value="1"/>
</dbReference>
<dbReference type="SMART" id="SM00257">
    <property type="entry name" value="LysM"/>
    <property type="match status" value="1"/>
</dbReference>
<dbReference type="EMBL" id="BAUT01000020">
    <property type="protein sequence ID" value="GAE26225.1"/>
    <property type="molecule type" value="Genomic_DNA"/>
</dbReference>
<dbReference type="InterPro" id="IPR018392">
    <property type="entry name" value="LysM"/>
</dbReference>
<dbReference type="PANTHER" id="PTHR21666">
    <property type="entry name" value="PEPTIDASE-RELATED"/>
    <property type="match status" value="1"/>
</dbReference>
<dbReference type="STRING" id="1236970.JCM9140_2264"/>
<dbReference type="CDD" id="cd00118">
    <property type="entry name" value="LysM"/>
    <property type="match status" value="1"/>
</dbReference>
<dbReference type="Pfam" id="PF01476">
    <property type="entry name" value="LysM"/>
    <property type="match status" value="1"/>
</dbReference>
<evidence type="ECO:0000313" key="7">
    <source>
        <dbReference type="Proteomes" id="UP000018890"/>
    </source>
</evidence>
<dbReference type="PROSITE" id="PS51109">
    <property type="entry name" value="G5"/>
    <property type="match status" value="1"/>
</dbReference>
<sequence>MLVKQKLLTDHKQLFNYLPQHILLQTFVIFFMAITLFASSQTVDAEEDQDVHTIYHVYIDERHSGISNDVDAIYESINKLQSQYEEKYPTFSLTVGENIRVIPELVFTKSEIDDGILDKIKESIVIQVEAVALMIDDEPAVYLPSEEEAEETLELFISQYVEEEDYENYLNGLENEELQLEIGEKEVTKLELTEEVTEQEVLVAPEEVLTTEEAVKTLTNGVLEEQPYVVKEGDVLGTIASDHDLTTSQLLELNHDLDENSLIRVGDEITVQDYRPLVKVVATHVLKSEEEIPFSREVKEDDSMYKGDEKVTQEGQAGSQVVTYEITEQNGNVIKRQVLSEEVTKEPVTEIVTKGTKVIPSRGSGTLGWPAVGGYISSYQGNRWGRFHRGIDIARPSNFNILSADNGTVTFAGWSGGYGNLIKINHNNGMETWYAHLASMDVSVGQTVTKGQKIGVMGQTGNSTGIHLHFEVYQNGQLKNPMDFLNR</sequence>
<dbReference type="SUPFAM" id="SSF54106">
    <property type="entry name" value="LysM domain"/>
    <property type="match status" value="1"/>
</dbReference>
<feature type="domain" description="G5" evidence="4">
    <location>
        <begin position="278"/>
        <end position="358"/>
    </location>
</feature>
<dbReference type="InterPro" id="IPR050570">
    <property type="entry name" value="Cell_wall_metabolism_enzyme"/>
</dbReference>
<evidence type="ECO:0000256" key="1">
    <source>
        <dbReference type="ARBA" id="ARBA00022729"/>
    </source>
</evidence>
<dbReference type="AlphaFoldDB" id="W4Q2Q2"/>
<reference evidence="6" key="1">
    <citation type="journal article" date="2014" name="Genome Announc.">
        <title>Draft Genome Sequences of Three Alkaliphilic Bacillus Strains, Bacillus wakoensis JCM 9140T, Bacillus akibai JCM 9157T, and Bacillus hemicellulosilyticus JCM 9152T.</title>
        <authorList>
            <person name="Yuki M."/>
            <person name="Oshima K."/>
            <person name="Suda W."/>
            <person name="Oshida Y."/>
            <person name="Kitamura K."/>
            <person name="Iida T."/>
            <person name="Hattori M."/>
            <person name="Ohkuma M."/>
        </authorList>
    </citation>
    <scope>NUCLEOTIDE SEQUENCE [LARGE SCALE GENOMIC DNA]</scope>
    <source>
        <strain evidence="6">JCM 9140</strain>
    </source>
</reference>
<dbReference type="InterPro" id="IPR011098">
    <property type="entry name" value="G5_dom"/>
</dbReference>
<feature type="transmembrane region" description="Helical" evidence="3">
    <location>
        <begin position="21"/>
        <end position="39"/>
    </location>
</feature>
<keyword evidence="3" id="KW-0472">Membrane</keyword>
<evidence type="ECO:0000256" key="2">
    <source>
        <dbReference type="SAM" id="Coils"/>
    </source>
</evidence>
<dbReference type="SUPFAM" id="SSF51261">
    <property type="entry name" value="Duplicated hybrid motif"/>
    <property type="match status" value="1"/>
</dbReference>
<keyword evidence="3" id="KW-1133">Transmembrane helix</keyword>
<dbReference type="Gene3D" id="2.70.70.10">
    <property type="entry name" value="Glucose Permease (Domain IIA)"/>
    <property type="match status" value="1"/>
</dbReference>
<dbReference type="Gene3D" id="3.10.350.10">
    <property type="entry name" value="LysM domain"/>
    <property type="match status" value="1"/>
</dbReference>